<evidence type="ECO:0000313" key="1">
    <source>
        <dbReference type="EMBL" id="JAD23994.1"/>
    </source>
</evidence>
<dbReference type="EMBL" id="GBRH01273901">
    <property type="protein sequence ID" value="JAD23994.1"/>
    <property type="molecule type" value="Transcribed_RNA"/>
</dbReference>
<protein>
    <submittedName>
        <fullName evidence="1">Uncharacterized protein</fullName>
    </submittedName>
</protein>
<proteinExistence type="predicted"/>
<reference evidence="1" key="2">
    <citation type="journal article" date="2015" name="Data Brief">
        <title>Shoot transcriptome of the giant reed, Arundo donax.</title>
        <authorList>
            <person name="Barrero R.A."/>
            <person name="Guerrero F.D."/>
            <person name="Moolhuijzen P."/>
            <person name="Goolsby J.A."/>
            <person name="Tidwell J."/>
            <person name="Bellgard S.E."/>
            <person name="Bellgard M.I."/>
        </authorList>
    </citation>
    <scope>NUCLEOTIDE SEQUENCE</scope>
    <source>
        <tissue evidence="1">Shoot tissue taken approximately 20 cm above the soil surface</tissue>
    </source>
</reference>
<reference evidence="1" key="1">
    <citation type="submission" date="2014-09" db="EMBL/GenBank/DDBJ databases">
        <authorList>
            <person name="Magalhaes I.L.F."/>
            <person name="Oliveira U."/>
            <person name="Santos F.R."/>
            <person name="Vidigal T.H.D.A."/>
            <person name="Brescovit A.D."/>
            <person name="Santos A.J."/>
        </authorList>
    </citation>
    <scope>NUCLEOTIDE SEQUENCE</scope>
    <source>
        <tissue evidence="1">Shoot tissue taken approximately 20 cm above the soil surface</tissue>
    </source>
</reference>
<accession>A0A0A8YDE8</accession>
<organism evidence="1">
    <name type="scientific">Arundo donax</name>
    <name type="common">Giant reed</name>
    <name type="synonym">Donax arundinaceus</name>
    <dbReference type="NCBI Taxonomy" id="35708"/>
    <lineage>
        <taxon>Eukaryota</taxon>
        <taxon>Viridiplantae</taxon>
        <taxon>Streptophyta</taxon>
        <taxon>Embryophyta</taxon>
        <taxon>Tracheophyta</taxon>
        <taxon>Spermatophyta</taxon>
        <taxon>Magnoliopsida</taxon>
        <taxon>Liliopsida</taxon>
        <taxon>Poales</taxon>
        <taxon>Poaceae</taxon>
        <taxon>PACMAD clade</taxon>
        <taxon>Arundinoideae</taxon>
        <taxon>Arundineae</taxon>
        <taxon>Arundo</taxon>
    </lineage>
</organism>
<sequence>MCIGWSPTRSPTLRRRVLLQFASPGTGSPRSLQQLVLHRRCSISARRMWLLVGPHRI</sequence>
<dbReference type="AlphaFoldDB" id="A0A0A8YDE8"/>
<name>A0A0A8YDE8_ARUDO</name>